<evidence type="ECO:0000313" key="1">
    <source>
        <dbReference type="EMBL" id="QXQ15995.1"/>
    </source>
</evidence>
<proteinExistence type="predicted"/>
<reference evidence="1" key="1">
    <citation type="submission" date="2021-07" db="EMBL/GenBank/DDBJ databases">
        <title>Candidatus Kaistella beijingensis sp. nov. isolated from a municipal wastewater treatment plant is involved in sludge foaming.</title>
        <authorList>
            <person name="Song Y."/>
            <person name="Liu S.-J."/>
        </authorList>
    </citation>
    <scope>NUCLEOTIDE SEQUENCE</scope>
    <source>
        <strain evidence="1">DSM 43998</strain>
    </source>
</reference>
<evidence type="ECO:0000313" key="2">
    <source>
        <dbReference type="Proteomes" id="UP000887023"/>
    </source>
</evidence>
<dbReference type="EMBL" id="CP079105">
    <property type="protein sequence ID" value="QXQ15995.1"/>
    <property type="molecule type" value="Genomic_DNA"/>
</dbReference>
<sequence length="161" mass="17023">MHPRTRRIAFILGALLVVVAVAFGAVMIVLVRAAPPAEPTITAYSYGRADTVPPLRYCSIDLTACSTGATVDLEVPAGQPLQLSLPDAIAAAPWHLITVHQRADGTVVTTDRQYRTGEATAVTVESSRDLQLNGVEIQLPSAAVDRAGLPIARAVWSIKTA</sequence>
<gene>
    <name evidence="1" type="ORF">KV203_16325</name>
</gene>
<accession>A0ABX8SH93</accession>
<name>A0ABX8SH93_9ACTN</name>
<protein>
    <submittedName>
        <fullName evidence="1">DUF2771 domain-containing protein</fullName>
    </submittedName>
</protein>
<organism evidence="1 2">
    <name type="scientific">Skermania pinensis</name>
    <dbReference type="NCBI Taxonomy" id="39122"/>
    <lineage>
        <taxon>Bacteria</taxon>
        <taxon>Bacillati</taxon>
        <taxon>Actinomycetota</taxon>
        <taxon>Actinomycetes</taxon>
        <taxon>Mycobacteriales</taxon>
        <taxon>Gordoniaceae</taxon>
        <taxon>Skermania</taxon>
    </lineage>
</organism>
<dbReference type="InterPro" id="IPR024495">
    <property type="entry name" value="DUF2771"/>
</dbReference>
<keyword evidence="2" id="KW-1185">Reference proteome</keyword>
<dbReference type="Proteomes" id="UP000887023">
    <property type="component" value="Chromosome"/>
</dbReference>
<dbReference type="Pfam" id="PF10969">
    <property type="entry name" value="DUF2771"/>
    <property type="match status" value="1"/>
</dbReference>